<feature type="region of interest" description="Disordered" evidence="1">
    <location>
        <begin position="1"/>
        <end position="75"/>
    </location>
</feature>
<feature type="compositionally biased region" description="Basic and acidic residues" evidence="1">
    <location>
        <begin position="31"/>
        <end position="41"/>
    </location>
</feature>
<proteinExistence type="predicted"/>
<gene>
    <name evidence="3" type="ORF">J3D65DRAFT_479334</name>
</gene>
<feature type="transmembrane region" description="Helical" evidence="2">
    <location>
        <begin position="135"/>
        <end position="160"/>
    </location>
</feature>
<protein>
    <recommendedName>
        <fullName evidence="5">Fucose-specific lectin</fullName>
    </recommendedName>
</protein>
<dbReference type="GeneID" id="92029476"/>
<feature type="compositionally biased region" description="Low complexity" evidence="1">
    <location>
        <begin position="166"/>
        <end position="185"/>
    </location>
</feature>
<organism evidence="3 4">
    <name type="scientific">Phyllosticta citribraziliensis</name>
    <dbReference type="NCBI Taxonomy" id="989973"/>
    <lineage>
        <taxon>Eukaryota</taxon>
        <taxon>Fungi</taxon>
        <taxon>Dikarya</taxon>
        <taxon>Ascomycota</taxon>
        <taxon>Pezizomycotina</taxon>
        <taxon>Dothideomycetes</taxon>
        <taxon>Dothideomycetes incertae sedis</taxon>
        <taxon>Botryosphaeriales</taxon>
        <taxon>Phyllostictaceae</taxon>
        <taxon>Phyllosticta</taxon>
    </lineage>
</organism>
<sequence length="555" mass="56901">MAADEKAPATERFSTLEVDHSSELPEVALKAADKQADRPPNDDGSSAPEVVNLASSPQSMSTLSPKIDASSDPRYSYTSVPGYANSSGTPDARFSHASVPVDGFAVPPTPLEGPEPKGAVENGRKRTICGIRRRTFWLCLSIVLVFIAAAAIGGGVGGVVGNRKFSSSSSSSSSNTNNGVTATTAGTGAANLTTTTTTTRLLPSSKLAAVNYTDSRGANYNRLYYQTASLEIAVAEWDTASLNWSIPAIVKLSGSDSNTKIEAKNGTPIAAYVYWRADGKHTFELAFLDKTNLIRAYSSNISAPSTWSLSSADSLVRAAGDSSLAAYATGCSVCLSGAQWLLYQDDDGSVNVLAAQNGTNSTDDDNDGKAPTWSSPVTILPSAVPGTALAAIPIFPVQGNEPKAAVYANANALKEVYFIASASPQWAPLTSIAESSAASAALSPAAGIAAFARDVDDELDIAVLTTKGGAAGGVAVTWWDGAKATWGRVASVAGMEGVNANSPVAANQAGSVFAFADGGDGTQVTEWRFAGGAGTGDAAGAARWDKFGVVPLLSG</sequence>
<evidence type="ECO:0000313" key="3">
    <source>
        <dbReference type="EMBL" id="KAK7534259.1"/>
    </source>
</evidence>
<name>A0ABR1LHR8_9PEZI</name>
<keyword evidence="2" id="KW-1133">Transmembrane helix</keyword>
<evidence type="ECO:0000313" key="4">
    <source>
        <dbReference type="Proteomes" id="UP001360953"/>
    </source>
</evidence>
<dbReference type="SUPFAM" id="SSF89372">
    <property type="entry name" value="Fucose-specific lectin"/>
    <property type="match status" value="1"/>
</dbReference>
<feature type="compositionally biased region" description="Polar residues" evidence="1">
    <location>
        <begin position="53"/>
        <end position="64"/>
    </location>
</feature>
<keyword evidence="2" id="KW-0812">Transmembrane</keyword>
<evidence type="ECO:0000256" key="1">
    <source>
        <dbReference type="SAM" id="MobiDB-lite"/>
    </source>
</evidence>
<accession>A0ABR1LHR8</accession>
<dbReference type="Gene3D" id="2.120.10.70">
    <property type="entry name" value="Fucose-specific lectin"/>
    <property type="match status" value="1"/>
</dbReference>
<keyword evidence="2" id="KW-0472">Membrane</keyword>
<dbReference type="Proteomes" id="UP001360953">
    <property type="component" value="Unassembled WGS sequence"/>
</dbReference>
<evidence type="ECO:0008006" key="5">
    <source>
        <dbReference type="Google" id="ProtNLM"/>
    </source>
</evidence>
<reference evidence="3 4" key="1">
    <citation type="submission" date="2024-04" db="EMBL/GenBank/DDBJ databases">
        <title>Phyllosticta paracitricarpa is synonymous to the EU quarantine fungus P. citricarpa based on phylogenomic analyses.</title>
        <authorList>
            <consortium name="Lawrence Berkeley National Laboratory"/>
            <person name="Van ingen-buijs V.A."/>
            <person name="Van westerhoven A.C."/>
            <person name="Haridas S."/>
            <person name="Skiadas P."/>
            <person name="Martin F."/>
            <person name="Groenewald J.Z."/>
            <person name="Crous P.W."/>
            <person name="Seidl M.F."/>
        </authorList>
    </citation>
    <scope>NUCLEOTIDE SEQUENCE [LARGE SCALE GENOMIC DNA]</scope>
    <source>
        <strain evidence="3 4">CPC 17464</strain>
    </source>
</reference>
<dbReference type="RefSeq" id="XP_066653298.1">
    <property type="nucleotide sequence ID" value="XM_066796570.1"/>
</dbReference>
<dbReference type="EMBL" id="JBBPEH010000009">
    <property type="protein sequence ID" value="KAK7534259.1"/>
    <property type="molecule type" value="Genomic_DNA"/>
</dbReference>
<keyword evidence="4" id="KW-1185">Reference proteome</keyword>
<comment type="caution">
    <text evidence="3">The sequence shown here is derived from an EMBL/GenBank/DDBJ whole genome shotgun (WGS) entry which is preliminary data.</text>
</comment>
<evidence type="ECO:0000256" key="2">
    <source>
        <dbReference type="SAM" id="Phobius"/>
    </source>
</evidence>
<feature type="region of interest" description="Disordered" evidence="1">
    <location>
        <begin position="165"/>
        <end position="185"/>
    </location>
</feature>